<dbReference type="InterPro" id="IPR007175">
    <property type="entry name" value="Rpr2/Snm1/Rpp21"/>
</dbReference>
<proteinExistence type="inferred from homology"/>
<organism evidence="6 7">
    <name type="scientific">Periconia macrospinosa</name>
    <dbReference type="NCBI Taxonomy" id="97972"/>
    <lineage>
        <taxon>Eukaryota</taxon>
        <taxon>Fungi</taxon>
        <taxon>Dikarya</taxon>
        <taxon>Ascomycota</taxon>
        <taxon>Pezizomycotina</taxon>
        <taxon>Dothideomycetes</taxon>
        <taxon>Pleosporomycetidae</taxon>
        <taxon>Pleosporales</taxon>
        <taxon>Massarineae</taxon>
        <taxon>Periconiaceae</taxon>
        <taxon>Periconia</taxon>
    </lineage>
</organism>
<name>A0A2V1E6W8_9PLEO</name>
<evidence type="ECO:0000256" key="3">
    <source>
        <dbReference type="ARBA" id="ARBA00022833"/>
    </source>
</evidence>
<evidence type="ECO:0000313" key="6">
    <source>
        <dbReference type="EMBL" id="PVI05839.1"/>
    </source>
</evidence>
<dbReference type="STRING" id="97972.A0A2V1E6W8"/>
<accession>A0A2V1E6W8</accession>
<evidence type="ECO:0000313" key="7">
    <source>
        <dbReference type="Proteomes" id="UP000244855"/>
    </source>
</evidence>
<dbReference type="GO" id="GO:0046872">
    <property type="term" value="F:metal ion binding"/>
    <property type="evidence" value="ECO:0007669"/>
    <property type="project" value="UniProtKB-KW"/>
</dbReference>
<keyword evidence="3" id="KW-0862">Zinc</keyword>
<dbReference type="PANTHER" id="PTHR14742">
    <property type="entry name" value="RIBONUCLEASE P SUBUNIT P21"/>
    <property type="match status" value="1"/>
</dbReference>
<keyword evidence="7" id="KW-1185">Reference proteome</keyword>
<keyword evidence="2" id="KW-0479">Metal-binding</keyword>
<comment type="similarity">
    <text evidence="4">Belongs to the eukaryotic/archaeal RNase P protein component 4 family.</text>
</comment>
<dbReference type="PANTHER" id="PTHR14742:SF0">
    <property type="entry name" value="RIBONUCLEASE P PROTEIN SUBUNIT P21"/>
    <property type="match status" value="1"/>
</dbReference>
<feature type="region of interest" description="Disordered" evidence="5">
    <location>
        <begin position="123"/>
        <end position="162"/>
    </location>
</feature>
<sequence length="162" mass="17247">MAKDKPPKTKGVPNKHLHARTTFLYQAATYLTLHSATGASASVPSSLALQLGSDLQIVSRKSQVRLSADLKRTICKTCNTVLIPGRTATHTVENDSKGGKKPWADVLVVGCTFCGAKKRFPVGATKQQSKAERKLKAPSSVEEQSLASAQQTTPTTTPTTSV</sequence>
<reference evidence="6 7" key="1">
    <citation type="journal article" date="2018" name="Sci. Rep.">
        <title>Comparative genomics provides insights into the lifestyle and reveals functional heterogeneity of dark septate endophytic fungi.</title>
        <authorList>
            <person name="Knapp D.G."/>
            <person name="Nemeth J.B."/>
            <person name="Barry K."/>
            <person name="Hainaut M."/>
            <person name="Henrissat B."/>
            <person name="Johnson J."/>
            <person name="Kuo A."/>
            <person name="Lim J.H.P."/>
            <person name="Lipzen A."/>
            <person name="Nolan M."/>
            <person name="Ohm R.A."/>
            <person name="Tamas L."/>
            <person name="Grigoriev I.V."/>
            <person name="Spatafora J.W."/>
            <person name="Nagy L.G."/>
            <person name="Kovacs G.M."/>
        </authorList>
    </citation>
    <scope>NUCLEOTIDE SEQUENCE [LARGE SCALE GENOMIC DNA]</scope>
    <source>
        <strain evidence="6 7">DSE2036</strain>
    </source>
</reference>
<keyword evidence="1" id="KW-0819">tRNA processing</keyword>
<dbReference type="EMBL" id="KZ805312">
    <property type="protein sequence ID" value="PVI05839.1"/>
    <property type="molecule type" value="Genomic_DNA"/>
</dbReference>
<evidence type="ECO:0000256" key="4">
    <source>
        <dbReference type="ARBA" id="ARBA00038402"/>
    </source>
</evidence>
<dbReference type="OrthoDB" id="128536at2759"/>
<evidence type="ECO:0000256" key="1">
    <source>
        <dbReference type="ARBA" id="ARBA00022694"/>
    </source>
</evidence>
<dbReference type="Gene3D" id="6.20.50.20">
    <property type="match status" value="1"/>
</dbReference>
<dbReference type="Pfam" id="PF04032">
    <property type="entry name" value="Rpr2"/>
    <property type="match status" value="1"/>
</dbReference>
<feature type="compositionally biased region" description="Low complexity" evidence="5">
    <location>
        <begin position="152"/>
        <end position="162"/>
    </location>
</feature>
<dbReference type="Proteomes" id="UP000244855">
    <property type="component" value="Unassembled WGS sequence"/>
</dbReference>
<dbReference type="GO" id="GO:0005655">
    <property type="term" value="C:nucleolar ribonuclease P complex"/>
    <property type="evidence" value="ECO:0007669"/>
    <property type="project" value="TreeGrafter"/>
</dbReference>
<feature type="compositionally biased region" description="Polar residues" evidence="5">
    <location>
        <begin position="141"/>
        <end position="151"/>
    </location>
</feature>
<dbReference type="GO" id="GO:0008033">
    <property type="term" value="P:tRNA processing"/>
    <property type="evidence" value="ECO:0007669"/>
    <property type="project" value="UniProtKB-KW"/>
</dbReference>
<gene>
    <name evidence="6" type="ORF">DM02DRAFT_516212</name>
</gene>
<dbReference type="AlphaFoldDB" id="A0A2V1E6W8"/>
<evidence type="ECO:0000256" key="2">
    <source>
        <dbReference type="ARBA" id="ARBA00022723"/>
    </source>
</evidence>
<evidence type="ECO:0000256" key="5">
    <source>
        <dbReference type="SAM" id="MobiDB-lite"/>
    </source>
</evidence>
<protein>
    <submittedName>
        <fullName evidence="6">Rpr2-domain-containing protein</fullName>
    </submittedName>
</protein>